<dbReference type="PANTHER" id="PTHR11226">
    <property type="entry name" value="UDP-GLUCOSE GLYCOPROTEIN:GLUCOSYLTRANSFERASE"/>
    <property type="match status" value="1"/>
</dbReference>
<sequence>MISFVLFSLVSSTFRPDHEVVMSTVAPWDESPLFDHVLFFMTDFSKEFATSFLKEIILNHDQINNETYIWNTAYKILPSYHHAYLKSQIELGFYTLRGEMYREMARTKGGSNFPDLIVIGKKLDTKEISCHYLPSDEIDVQPFELQYGVPQSIVYANILNKEVANFVLNLIETNIPFSLRPTSKTGKFGVHLRGFGVEMRPFKYSMEYGVKDSIILESKNEVHLHKDETTENISGIPESFYDIQNEQYFSEKFTSWVEKHNDTDLVRLMRDFSNNYPLYINEILKTNVTNTSIKDLDRLYSLRYNGRMVSSINGRVVEPNNLDIFSLIDIINKERTSRQILRDEFKLNKTQLNKVFKSRKIDISVVFFDTRSKYVQWYDNVTEDPRFENYNDDFEIFYGPLYQMPRVRRALAQYVSFVDPTTFGGFYQLYWGSNLVEDGFPVNFGIVPSFNLGNKVSRRVAFAFYHLARNVNSSEAIQFLIDSFLIAGIDKKTNYANMATLATYSAAYKLHCNSKCLKWSKLHKLYAGSPELDMILETNKYISDTQVQIPSNFMNGKDIETKSGMQSIHYHAQMQITEIGRMIAQFGIKETDPFDSLDLISRNFFLAKTLDNKVLNYNPVSLKISSLTYDRQLEFLKFISNTKWDHIDEGKINNYYFLFCNESVNTSTFFSFAKKNRFNKSKFKVNPEIPHSLQSIFPQDRTTCTLVVNGRIYSDIDPNNEEFLQLVDDWNTYFVMDQIYPLSSNISCNFSEFNCYLSSLYIDWMSDDIVRRFQSDDMFNINNSLIYKTKESSTDIVWELLIDPTKRSFQRISSIINYVEKHDLARIHLCILPPLELNESFTTLTTYYRNTLDCDYAVFSFLNDTTTYSAMPDMPMSWVYESMRASTDLDNILLSELTTHSQEGVYVVTNLLVEGMCLTTQQDTASGTELQLTNEMNERESDTIVMQNGYYQLQGKPGIWNIELGGSRSASIFELSKSQVVIDSFVSPMKIIKVKYLPGKEGMEVNNVSSSDNYKTTDRVDVFSVASGHLYERLLKIMMLSVRKQSTHNVKFWIVKNFLSPTFKATLPIMSSKYNFSYQLVSYKWPTWLRPQYEKQRIIWGNKILFLDTIFPLDLERVIYIDSDQIVRTDLNELMRMDFHGAPYAFTPMCNSRNETEPFRFWKQGYWLEYLQGKPYHISALFAVDLVRYRDLSAGDQLRFHYQQLSADHGSLSNLDQDLPNYAQHTIPIFSLPQEWLWCETWCSDETMSTAKTIDLCNNPLTHAPKLRIAQTRIEEWPGFDSLARNISASPDDYQYQFFKNGI</sequence>
<protein>
    <submittedName>
        <fullName evidence="9">Uncharacterized protein</fullName>
    </submittedName>
</protein>
<reference evidence="9" key="1">
    <citation type="submission" date="2006-10" db="EMBL/GenBank/DDBJ databases">
        <authorList>
            <person name="Amadeo P."/>
            <person name="Zhao Q."/>
            <person name="Wortman J."/>
            <person name="Fraser-Liggett C."/>
            <person name="Carlton J."/>
        </authorList>
    </citation>
    <scope>NUCLEOTIDE SEQUENCE</scope>
    <source>
        <strain evidence="9">G3</strain>
    </source>
</reference>
<dbReference type="OrthoDB" id="27683at2759"/>
<dbReference type="GO" id="GO:0005783">
    <property type="term" value="C:endoplasmic reticulum"/>
    <property type="evidence" value="ECO:0000318"/>
    <property type="project" value="GO_Central"/>
</dbReference>
<dbReference type="EMBL" id="DS113181">
    <property type="protein sequence ID" value="EAY22903.1"/>
    <property type="molecule type" value="Genomic_DNA"/>
</dbReference>
<dbReference type="GO" id="GO:0003980">
    <property type="term" value="F:UDP-glucose:glycoprotein glucosyltransferase activity"/>
    <property type="evidence" value="ECO:0000318"/>
    <property type="project" value="GO_Central"/>
</dbReference>
<feature type="domain" description="Glucosyltransferase 24 catalytic" evidence="8">
    <location>
        <begin position="1020"/>
        <end position="1285"/>
    </location>
</feature>
<reference evidence="9" key="2">
    <citation type="journal article" date="2007" name="Science">
        <title>Draft genome sequence of the sexually transmitted pathogen Trichomonas vaginalis.</title>
        <authorList>
            <person name="Carlton J.M."/>
            <person name="Hirt R.P."/>
            <person name="Silva J.C."/>
            <person name="Delcher A.L."/>
            <person name="Schatz M."/>
            <person name="Zhao Q."/>
            <person name="Wortman J.R."/>
            <person name="Bidwell S.L."/>
            <person name="Alsmark U.C.M."/>
            <person name="Besteiro S."/>
            <person name="Sicheritz-Ponten T."/>
            <person name="Noel C.J."/>
            <person name="Dacks J.B."/>
            <person name="Foster P.G."/>
            <person name="Simillion C."/>
            <person name="Van de Peer Y."/>
            <person name="Miranda-Saavedra D."/>
            <person name="Barton G.J."/>
            <person name="Westrop G.D."/>
            <person name="Mueller S."/>
            <person name="Dessi D."/>
            <person name="Fiori P.L."/>
            <person name="Ren Q."/>
            <person name="Paulsen I."/>
            <person name="Zhang H."/>
            <person name="Bastida-Corcuera F.D."/>
            <person name="Simoes-Barbosa A."/>
            <person name="Brown M.T."/>
            <person name="Hayes R.D."/>
            <person name="Mukherjee M."/>
            <person name="Okumura C.Y."/>
            <person name="Schneider R."/>
            <person name="Smith A.J."/>
            <person name="Vanacova S."/>
            <person name="Villalvazo M."/>
            <person name="Haas B.J."/>
            <person name="Pertea M."/>
            <person name="Feldblyum T.V."/>
            <person name="Utterback T.R."/>
            <person name="Shu C.L."/>
            <person name="Osoegawa K."/>
            <person name="de Jong P.J."/>
            <person name="Hrdy I."/>
            <person name="Horvathova L."/>
            <person name="Zubacova Z."/>
            <person name="Dolezal P."/>
            <person name="Malik S.B."/>
            <person name="Logsdon J.M. Jr."/>
            <person name="Henze K."/>
            <person name="Gupta A."/>
            <person name="Wang C.C."/>
            <person name="Dunne R.L."/>
            <person name="Upcroft J.A."/>
            <person name="Upcroft P."/>
            <person name="White O."/>
            <person name="Salzberg S.L."/>
            <person name="Tang P."/>
            <person name="Chiu C.-H."/>
            <person name="Lee Y.-S."/>
            <person name="Embley T.M."/>
            <person name="Coombs G.H."/>
            <person name="Mottram J.C."/>
            <person name="Tachezy J."/>
            <person name="Fraser-Liggett C.M."/>
            <person name="Johnson P.J."/>
        </authorList>
    </citation>
    <scope>NUCLEOTIDE SEQUENCE [LARGE SCALE GENOMIC DNA]</scope>
    <source>
        <strain evidence="9">G3</strain>
    </source>
</reference>
<dbReference type="InParanoid" id="A2D9P7"/>
<feature type="domain" description="UGGT thioredoxin-like" evidence="7">
    <location>
        <begin position="368"/>
        <end position="593"/>
    </location>
</feature>
<dbReference type="GO" id="GO:0051082">
    <property type="term" value="F:unfolded protein binding"/>
    <property type="evidence" value="ECO:0000318"/>
    <property type="project" value="GO_Central"/>
</dbReference>
<evidence type="ECO:0000259" key="6">
    <source>
        <dbReference type="Pfam" id="PF18401"/>
    </source>
</evidence>
<comment type="subcellular location">
    <subcellularLocation>
        <location evidence="2">Endoplasmic reticulum lumen</location>
    </subcellularLocation>
</comment>
<proteinExistence type="predicted"/>
<dbReference type="FunFam" id="3.90.550.10:FF:000332">
    <property type="entry name" value="Glycosyl transferase family 8 protein"/>
    <property type="match status" value="1"/>
</dbReference>
<dbReference type="Pfam" id="PF06427">
    <property type="entry name" value="UDP-g_GGTase"/>
    <property type="match status" value="1"/>
</dbReference>
<dbReference type="VEuPathDB" id="TrichDB:TVAGG3_0292310"/>
<evidence type="ECO:0000256" key="2">
    <source>
        <dbReference type="ARBA" id="ARBA00004319"/>
    </source>
</evidence>
<evidence type="ECO:0000256" key="1">
    <source>
        <dbReference type="ARBA" id="ARBA00001913"/>
    </source>
</evidence>
<dbReference type="InterPro" id="IPR040692">
    <property type="entry name" value="UGGT_TRXL_3"/>
</dbReference>
<keyword evidence="3" id="KW-0732">Signal</keyword>
<dbReference type="InterPro" id="IPR040497">
    <property type="entry name" value="Glyco_transf_24"/>
</dbReference>
<feature type="domain" description="UGGT thioredoxin-like" evidence="6">
    <location>
        <begin position="263"/>
        <end position="362"/>
    </location>
</feature>
<evidence type="ECO:0000256" key="5">
    <source>
        <dbReference type="ARBA" id="ARBA00023180"/>
    </source>
</evidence>
<dbReference type="GO" id="GO:0005788">
    <property type="term" value="C:endoplasmic reticulum lumen"/>
    <property type="evidence" value="ECO:0007669"/>
    <property type="project" value="UniProtKB-SubCell"/>
</dbReference>
<evidence type="ECO:0000313" key="10">
    <source>
        <dbReference type="Proteomes" id="UP000001542"/>
    </source>
</evidence>
<dbReference type="InterPro" id="IPR029044">
    <property type="entry name" value="Nucleotide-diphossugar_trans"/>
</dbReference>
<dbReference type="Pfam" id="PF18401">
    <property type="entry name" value="Thioredoxin_13"/>
    <property type="match status" value="1"/>
</dbReference>
<dbReference type="RefSeq" id="XP_001583889.1">
    <property type="nucleotide sequence ID" value="XM_001583839.1"/>
</dbReference>
<dbReference type="KEGG" id="tva:5468462"/>
<dbReference type="Pfam" id="PF18402">
    <property type="entry name" value="Thioredoxin_14"/>
    <property type="match status" value="1"/>
</dbReference>
<evidence type="ECO:0000256" key="3">
    <source>
        <dbReference type="ARBA" id="ARBA00022729"/>
    </source>
</evidence>
<keyword evidence="10" id="KW-1185">Reference proteome</keyword>
<evidence type="ECO:0000313" key="9">
    <source>
        <dbReference type="EMBL" id="EAY22903.1"/>
    </source>
</evidence>
<keyword evidence="4" id="KW-0256">Endoplasmic reticulum</keyword>
<evidence type="ECO:0000259" key="8">
    <source>
        <dbReference type="Pfam" id="PF18404"/>
    </source>
</evidence>
<dbReference type="VEuPathDB" id="TrichDB:TVAG_076500"/>
<dbReference type="eggNOG" id="KOG1879">
    <property type="taxonomic scope" value="Eukaryota"/>
</dbReference>
<dbReference type="Gene3D" id="3.90.550.10">
    <property type="entry name" value="Spore Coat Polysaccharide Biosynthesis Protein SpsA, Chain A"/>
    <property type="match status" value="1"/>
</dbReference>
<name>A2D9P7_TRIV3</name>
<organism evidence="9 10">
    <name type="scientific">Trichomonas vaginalis (strain ATCC PRA-98 / G3)</name>
    <dbReference type="NCBI Taxonomy" id="412133"/>
    <lineage>
        <taxon>Eukaryota</taxon>
        <taxon>Metamonada</taxon>
        <taxon>Parabasalia</taxon>
        <taxon>Trichomonadida</taxon>
        <taxon>Trichomonadidae</taxon>
        <taxon>Trichomonas</taxon>
    </lineage>
</organism>
<dbReference type="InterPro" id="IPR009448">
    <property type="entry name" value="UDP-g_GGtrans"/>
</dbReference>
<dbReference type="Proteomes" id="UP000001542">
    <property type="component" value="Unassembled WGS sequence"/>
</dbReference>
<dbReference type="STRING" id="5722.A2D9P7"/>
<dbReference type="CDD" id="cd06432">
    <property type="entry name" value="GT8_HUGT1_C_like"/>
    <property type="match status" value="1"/>
</dbReference>
<dbReference type="GO" id="GO:0018279">
    <property type="term" value="P:protein N-linked glycosylation via asparagine"/>
    <property type="evidence" value="ECO:0000318"/>
    <property type="project" value="GO_Central"/>
</dbReference>
<dbReference type="Pfam" id="PF18404">
    <property type="entry name" value="Glyco_transf_24"/>
    <property type="match status" value="1"/>
</dbReference>
<accession>A2D9P7</accession>
<dbReference type="InterPro" id="IPR040694">
    <property type="entry name" value="UGGT_TRXL_2"/>
</dbReference>
<dbReference type="FunCoup" id="A2D9P7">
    <property type="interactions" value="546"/>
</dbReference>
<dbReference type="PANTHER" id="PTHR11226:SF0">
    <property type="entry name" value="UDP-GLUCOSE:GLYCOPROTEIN GLUCOSYLTRANSFERASE"/>
    <property type="match status" value="1"/>
</dbReference>
<dbReference type="SUPFAM" id="SSF53448">
    <property type="entry name" value="Nucleotide-diphospho-sugar transferases"/>
    <property type="match status" value="1"/>
</dbReference>
<evidence type="ECO:0000256" key="4">
    <source>
        <dbReference type="ARBA" id="ARBA00022824"/>
    </source>
</evidence>
<evidence type="ECO:0000259" key="7">
    <source>
        <dbReference type="Pfam" id="PF18402"/>
    </source>
</evidence>
<gene>
    <name evidence="9" type="ORF">TVAG_076500</name>
</gene>
<dbReference type="SMR" id="A2D9P7"/>
<keyword evidence="5" id="KW-0325">Glycoprotein</keyword>
<comment type="cofactor">
    <cofactor evidence="1">
        <name>Ca(2+)</name>
        <dbReference type="ChEBI" id="CHEBI:29108"/>
    </cofactor>
</comment>